<dbReference type="AlphaFoldDB" id="A0A1M7NJG9"/>
<accession>A0A1M7NJG9</accession>
<organism evidence="1 2">
    <name type="scientific">Anaerosporobacter mobilis DSM 15930</name>
    <dbReference type="NCBI Taxonomy" id="1120996"/>
    <lineage>
        <taxon>Bacteria</taxon>
        <taxon>Bacillati</taxon>
        <taxon>Bacillota</taxon>
        <taxon>Clostridia</taxon>
        <taxon>Lachnospirales</taxon>
        <taxon>Lachnospiraceae</taxon>
        <taxon>Anaerosporobacter</taxon>
    </lineage>
</organism>
<gene>
    <name evidence="1" type="ORF">SAMN02746066_04547</name>
</gene>
<protein>
    <submittedName>
        <fullName evidence="1">Uncharacterized protein</fullName>
    </submittedName>
</protein>
<dbReference type="Proteomes" id="UP000184038">
    <property type="component" value="Unassembled WGS sequence"/>
</dbReference>
<evidence type="ECO:0000313" key="1">
    <source>
        <dbReference type="EMBL" id="SHN03830.1"/>
    </source>
</evidence>
<reference evidence="1 2" key="1">
    <citation type="submission" date="2016-11" db="EMBL/GenBank/DDBJ databases">
        <authorList>
            <person name="Jaros S."/>
            <person name="Januszkiewicz K."/>
            <person name="Wedrychowicz H."/>
        </authorList>
    </citation>
    <scope>NUCLEOTIDE SEQUENCE [LARGE SCALE GENOMIC DNA]</scope>
    <source>
        <strain evidence="1 2">DSM 15930</strain>
    </source>
</reference>
<evidence type="ECO:0000313" key="2">
    <source>
        <dbReference type="Proteomes" id="UP000184038"/>
    </source>
</evidence>
<proteinExistence type="predicted"/>
<keyword evidence="2" id="KW-1185">Reference proteome</keyword>
<sequence>MLLEHGLRTLVYCTVGCDMGKQTVKVTIFHLGKNGFEKNVYDKCFWDEDQATAIKKSGLASVDSLYISIPYSVVQNLVINKTKDYIILGETDFEFDNTSQSTQSAGTRALIASHNTFIINSCSLKNHGSKRMWHWELSGK</sequence>
<dbReference type="STRING" id="1120996.SAMN02746066_04547"/>
<name>A0A1M7NJG9_9FIRM</name>
<dbReference type="EMBL" id="FRCP01000030">
    <property type="protein sequence ID" value="SHN03830.1"/>
    <property type="molecule type" value="Genomic_DNA"/>
</dbReference>